<dbReference type="PRINTS" id="PR00503">
    <property type="entry name" value="BROMODOMAIN"/>
</dbReference>
<dbReference type="Gene3D" id="1.20.920.10">
    <property type="entry name" value="Bromodomain-like"/>
    <property type="match status" value="1"/>
</dbReference>
<dbReference type="InterPro" id="IPR001487">
    <property type="entry name" value="Bromodomain"/>
</dbReference>
<protein>
    <recommendedName>
        <fullName evidence="4">Bromo domain-containing protein</fullName>
    </recommendedName>
</protein>
<dbReference type="Proteomes" id="UP000789595">
    <property type="component" value="Unassembled WGS sequence"/>
</dbReference>
<dbReference type="PROSITE" id="PS00633">
    <property type="entry name" value="BROMODOMAIN_1"/>
    <property type="match status" value="1"/>
</dbReference>
<dbReference type="SUPFAM" id="SSF47370">
    <property type="entry name" value="Bromodomain"/>
    <property type="match status" value="1"/>
</dbReference>
<sequence length="817" mass="92719">MSQQRSITDFFTKRRKPPTPPRAALISKTNRSPKKRDEPPTRVSASTDEASPVQTSPPPPKRARRRISETPQSDDDDDAWAPDGASPMLRRRSSHGMTTRPRNDEDDDEGLRRSSRARRRSSLLSAPTEHVKDDDLAMMCARRVKAPLKPVPYDVELIPKASRDLEGSILQRVDDRQKWAQDLPELVALCGEAAFRCQARLNEPKPATKHDPKPLMLEYLCDRLDVDDPLWGYQLRTSNEGWLQGFVTVTTFTTWAPYLRFDSHAAASGITADDVRDRAVDVDNVLGAALEAQPRRGDPDNEGVVFPTVAEISLLGGLGGGAAVLSIALDELPREYEYVVLQATEMGIPFYEALGFTRVGVVAQHATSTNCTIHAPEEGKESHASKVYRLRKNLRQLLRDLGKQDVNKVFQNAVDTSLVTDYLEIIKEPMDHSLLRTKLIAGDYNSLREFVQDHDLVWRNCTTYNPEGNPWHAAALLYRDRCARVIERWREKHPDLATFDGHSKKYTSQELADAADEDEDVMGLCVWSFPDTNVEDQYPCYLMALDLKKRRGEERKSGLRGWLERRASGASDHQEDDEDIVARRLQRSETWLPDWPRGVVPRGRGVAAKFLTGGNSCYLGYFEDKELASRAYDDAKSRYEHDIVAQAPVPSLNDAEWLNSIRQKRSKLLAAKSPPAPVERRARNLEANLASAQANDRLVAAAKHRYERTKKLYEQIVVVEDNKTPDYYFVHQYVPDCAWCRLVKLVARGTFDRGKRAGRTRWMLVPEGTQRDLDISAQRCFVVRSKMTADTDNADDEVWDVEDPRRAPMNDLFRSRR</sequence>
<evidence type="ECO:0000259" key="4">
    <source>
        <dbReference type="PROSITE" id="PS50014"/>
    </source>
</evidence>
<accession>A0A7S4E525</accession>
<evidence type="ECO:0000313" key="5">
    <source>
        <dbReference type="EMBL" id="CAE0690757.1"/>
    </source>
</evidence>
<keyword evidence="1 2" id="KW-0103">Bromodomain</keyword>
<evidence type="ECO:0000256" key="3">
    <source>
        <dbReference type="SAM" id="MobiDB-lite"/>
    </source>
</evidence>
<dbReference type="EMBL" id="HBIW01007359">
    <property type="protein sequence ID" value="CAE0690757.1"/>
    <property type="molecule type" value="Transcribed_RNA"/>
</dbReference>
<gene>
    <name evidence="5" type="ORF">PCAL00307_LOCUS6193</name>
    <name evidence="6" type="ORF">PECAL_4P21380</name>
</gene>
<feature type="domain" description="Bromo" evidence="4">
    <location>
        <begin position="402"/>
        <end position="472"/>
    </location>
</feature>
<dbReference type="OrthoDB" id="1919336at2759"/>
<evidence type="ECO:0000256" key="1">
    <source>
        <dbReference type="ARBA" id="ARBA00023117"/>
    </source>
</evidence>
<dbReference type="PANTHER" id="PTHR22881:SF27">
    <property type="entry name" value="BROMODOMAIN CONTAINING 7_9"/>
    <property type="match status" value="1"/>
</dbReference>
<keyword evidence="7" id="KW-1185">Reference proteome</keyword>
<evidence type="ECO:0000256" key="2">
    <source>
        <dbReference type="PROSITE-ProRule" id="PRU00035"/>
    </source>
</evidence>
<organism evidence="5">
    <name type="scientific">Pelagomonas calceolata</name>
    <dbReference type="NCBI Taxonomy" id="35677"/>
    <lineage>
        <taxon>Eukaryota</taxon>
        <taxon>Sar</taxon>
        <taxon>Stramenopiles</taxon>
        <taxon>Ochrophyta</taxon>
        <taxon>Pelagophyceae</taxon>
        <taxon>Pelagomonadales</taxon>
        <taxon>Pelagomonadaceae</taxon>
        <taxon>Pelagomonas</taxon>
    </lineage>
</organism>
<evidence type="ECO:0000313" key="6">
    <source>
        <dbReference type="EMBL" id="CAH0374833.1"/>
    </source>
</evidence>
<dbReference type="PANTHER" id="PTHR22881">
    <property type="entry name" value="BROMODOMAIN CONTAINING PROTEIN"/>
    <property type="match status" value="1"/>
</dbReference>
<reference evidence="6" key="2">
    <citation type="submission" date="2021-11" db="EMBL/GenBank/DDBJ databases">
        <authorList>
            <consortium name="Genoscope - CEA"/>
            <person name="William W."/>
        </authorList>
    </citation>
    <scope>NUCLEOTIDE SEQUENCE</scope>
</reference>
<dbReference type="EMBL" id="CAKKNE010000004">
    <property type="protein sequence ID" value="CAH0374833.1"/>
    <property type="molecule type" value="Genomic_DNA"/>
</dbReference>
<dbReference type="InterPro" id="IPR051831">
    <property type="entry name" value="Bromodomain_contain_prot"/>
</dbReference>
<feature type="region of interest" description="Disordered" evidence="3">
    <location>
        <begin position="1"/>
        <end position="130"/>
    </location>
</feature>
<dbReference type="PROSITE" id="PS50014">
    <property type="entry name" value="BROMODOMAIN_2"/>
    <property type="match status" value="1"/>
</dbReference>
<proteinExistence type="predicted"/>
<dbReference type="InterPro" id="IPR018359">
    <property type="entry name" value="Bromodomain_CS"/>
</dbReference>
<dbReference type="AlphaFoldDB" id="A0A7S4E525"/>
<reference evidence="5" key="1">
    <citation type="submission" date="2021-01" db="EMBL/GenBank/DDBJ databases">
        <authorList>
            <person name="Corre E."/>
            <person name="Pelletier E."/>
            <person name="Niang G."/>
            <person name="Scheremetjew M."/>
            <person name="Finn R."/>
            <person name="Kale V."/>
            <person name="Holt S."/>
            <person name="Cochrane G."/>
            <person name="Meng A."/>
            <person name="Brown T."/>
            <person name="Cohen L."/>
        </authorList>
    </citation>
    <scope>NUCLEOTIDE SEQUENCE</scope>
    <source>
        <strain evidence="5">CCMP1756</strain>
    </source>
</reference>
<dbReference type="SMART" id="SM00297">
    <property type="entry name" value="BROMO"/>
    <property type="match status" value="1"/>
</dbReference>
<dbReference type="Pfam" id="PF00439">
    <property type="entry name" value="Bromodomain"/>
    <property type="match status" value="1"/>
</dbReference>
<feature type="compositionally biased region" description="Polar residues" evidence="3">
    <location>
        <begin position="43"/>
        <end position="54"/>
    </location>
</feature>
<dbReference type="InterPro" id="IPR016181">
    <property type="entry name" value="Acyl_CoA_acyltransferase"/>
</dbReference>
<evidence type="ECO:0000313" key="7">
    <source>
        <dbReference type="Proteomes" id="UP000789595"/>
    </source>
</evidence>
<dbReference type="SUPFAM" id="SSF55729">
    <property type="entry name" value="Acyl-CoA N-acyltransferases (Nat)"/>
    <property type="match status" value="1"/>
</dbReference>
<name>A0A7S4E525_9STRA</name>
<dbReference type="InterPro" id="IPR036427">
    <property type="entry name" value="Bromodomain-like_sf"/>
</dbReference>